<keyword evidence="4" id="KW-1185">Reference proteome</keyword>
<reference evidence="4" key="1">
    <citation type="submission" date="2015-02" db="EMBL/GenBank/DDBJ databases">
        <title>Description and complete genome sequence of the first cultured representative of the subdivision 5 of the Verrucomicrobia phylum.</title>
        <authorList>
            <person name="Spring S."/>
            <person name="Bunk B."/>
            <person name="Sproer C."/>
            <person name="Klenk H.-P."/>
        </authorList>
    </citation>
    <scope>NUCLEOTIDE SEQUENCE [LARGE SCALE GENOMIC DNA]</scope>
    <source>
        <strain evidence="4">L21-Fru-AB</strain>
    </source>
</reference>
<reference evidence="3 4" key="2">
    <citation type="journal article" date="2016" name="ISME J.">
        <title>Characterization of the first cultured representative of Verrucomicrobia subdivision 5 indicates the proposal of a novel phylum.</title>
        <authorList>
            <person name="Spring S."/>
            <person name="Bunk B."/>
            <person name="Sproer C."/>
            <person name="Schumann P."/>
            <person name="Rohde M."/>
            <person name="Tindall B.J."/>
            <person name="Klenk H.P."/>
        </authorList>
    </citation>
    <scope>NUCLEOTIDE SEQUENCE [LARGE SCALE GENOMIC DNA]</scope>
    <source>
        <strain evidence="3 4">L21-Fru-AB</strain>
    </source>
</reference>
<protein>
    <recommendedName>
        <fullName evidence="2">DUF4139 domain-containing protein</fullName>
    </recommendedName>
</protein>
<dbReference type="EMBL" id="CP010904">
    <property type="protein sequence ID" value="AKJ65585.1"/>
    <property type="molecule type" value="Genomic_DNA"/>
</dbReference>
<dbReference type="KEGG" id="vbl:L21SP4_02359"/>
<dbReference type="PANTHER" id="PTHR38075">
    <property type="entry name" value="DUF4139 DOMAIN-CONTAINING PROTEIN"/>
    <property type="match status" value="1"/>
</dbReference>
<feature type="chain" id="PRO_5005184068" description="DUF4139 domain-containing protein" evidence="1">
    <location>
        <begin position="23"/>
        <end position="476"/>
    </location>
</feature>
<dbReference type="RefSeq" id="WP_052882794.1">
    <property type="nucleotide sequence ID" value="NZ_CP010904.1"/>
</dbReference>
<dbReference type="PANTHER" id="PTHR38075:SF1">
    <property type="entry name" value="DUF4139 DOMAIN-CONTAINING PROTEIN"/>
    <property type="match status" value="1"/>
</dbReference>
<dbReference type="Pfam" id="PF13598">
    <property type="entry name" value="DUF4139"/>
    <property type="match status" value="1"/>
</dbReference>
<name>A0A0G3ELD8_9BACT</name>
<accession>A0A0G3ELD8</accession>
<evidence type="ECO:0000313" key="4">
    <source>
        <dbReference type="Proteomes" id="UP000035268"/>
    </source>
</evidence>
<feature type="domain" description="DUF4139" evidence="2">
    <location>
        <begin position="176"/>
        <end position="476"/>
    </location>
</feature>
<dbReference type="STRING" id="1307763.L21SP4_02359"/>
<feature type="signal peptide" evidence="1">
    <location>
        <begin position="1"/>
        <end position="22"/>
    </location>
</feature>
<evidence type="ECO:0000256" key="1">
    <source>
        <dbReference type="SAM" id="SignalP"/>
    </source>
</evidence>
<gene>
    <name evidence="3" type="ORF">L21SP4_02359</name>
</gene>
<proteinExistence type="predicted"/>
<evidence type="ECO:0000259" key="2">
    <source>
        <dbReference type="Pfam" id="PF13598"/>
    </source>
</evidence>
<dbReference type="SMR" id="A0A0G3ELD8"/>
<evidence type="ECO:0000313" key="3">
    <source>
        <dbReference type="EMBL" id="AKJ65585.1"/>
    </source>
</evidence>
<dbReference type="Proteomes" id="UP000035268">
    <property type="component" value="Chromosome"/>
</dbReference>
<dbReference type="AlphaFoldDB" id="A0A0G3ELD8"/>
<dbReference type="OrthoDB" id="9783078at2"/>
<sequence precursor="true">MNRWIMTRGWMFAAAGVTAAAAAPETAITVYSDDYAAVREVRSLHLDRGLNEDVLTGDLPRGVETGSVLLSPLEPERFEVHGMVFRPAARNGNDLLPHFVGEQLEFEQRFSEGVRTVKGRLVRAGAEGEPVVETDNRYRFGLPGTPLFPPAPSDGLLRPAMRWTLHAAKSGAAEAELAYLTRGMSWSALYRFESAEDSERGDFSGWVLVRNQTGSRFEDAQVRLLAGEVHRSADRETRGRRTERVGFSLARAAAAAPKVEERSVDEYHLYRIDTPLTLEEDTERRVPWIRAASVGAKRRYVYEGPGAGHRYYVHNNESFGTEAPEQVGVVREILNEESNGLGIPLPTGRVQFYRRDAGDAAPVLVGENTIPHIPQGETMRLYTGRAFDLVGERKRTGFDLDSRARRLDETYVITLRNRKETPVTIRIREHLVRWPDAEILSASHEHRRPEDRLLLFDVSVKPDEEKTVTYTVRYTW</sequence>
<keyword evidence="1" id="KW-0732">Signal</keyword>
<organism evidence="3 4">
    <name type="scientific">Kiritimatiella glycovorans</name>
    <dbReference type="NCBI Taxonomy" id="1307763"/>
    <lineage>
        <taxon>Bacteria</taxon>
        <taxon>Pseudomonadati</taxon>
        <taxon>Kiritimatiellota</taxon>
        <taxon>Kiritimatiellia</taxon>
        <taxon>Kiritimatiellales</taxon>
        <taxon>Kiritimatiellaceae</taxon>
        <taxon>Kiritimatiella</taxon>
    </lineage>
</organism>
<dbReference type="InterPro" id="IPR037291">
    <property type="entry name" value="DUF4139"/>
</dbReference>